<keyword evidence="3" id="KW-1185">Reference proteome</keyword>
<proteinExistence type="predicted"/>
<evidence type="ECO:0000313" key="3">
    <source>
        <dbReference type="Proteomes" id="UP000050525"/>
    </source>
</evidence>
<gene>
    <name evidence="2" type="ORF">Y1Q_0007632</name>
</gene>
<organism evidence="2 3">
    <name type="scientific">Alligator mississippiensis</name>
    <name type="common">American alligator</name>
    <dbReference type="NCBI Taxonomy" id="8496"/>
    <lineage>
        <taxon>Eukaryota</taxon>
        <taxon>Metazoa</taxon>
        <taxon>Chordata</taxon>
        <taxon>Craniata</taxon>
        <taxon>Vertebrata</taxon>
        <taxon>Euteleostomi</taxon>
        <taxon>Archelosauria</taxon>
        <taxon>Archosauria</taxon>
        <taxon>Crocodylia</taxon>
        <taxon>Alligatoridae</taxon>
        <taxon>Alligatorinae</taxon>
        <taxon>Alligator</taxon>
    </lineage>
</organism>
<keyword evidence="1" id="KW-0812">Transmembrane</keyword>
<reference evidence="2 3" key="1">
    <citation type="journal article" date="2012" name="Genome Biol.">
        <title>Sequencing three crocodilian genomes to illuminate the evolution of archosaurs and amniotes.</title>
        <authorList>
            <person name="St John J.A."/>
            <person name="Braun E.L."/>
            <person name="Isberg S.R."/>
            <person name="Miles L.G."/>
            <person name="Chong A.Y."/>
            <person name="Gongora J."/>
            <person name="Dalzell P."/>
            <person name="Moran C."/>
            <person name="Bed'hom B."/>
            <person name="Abzhanov A."/>
            <person name="Burgess S.C."/>
            <person name="Cooksey A.M."/>
            <person name="Castoe T.A."/>
            <person name="Crawford N.G."/>
            <person name="Densmore L.D."/>
            <person name="Drew J.C."/>
            <person name="Edwards S.V."/>
            <person name="Faircloth B.C."/>
            <person name="Fujita M.K."/>
            <person name="Greenwold M.J."/>
            <person name="Hoffmann F.G."/>
            <person name="Howard J.M."/>
            <person name="Iguchi T."/>
            <person name="Janes D.E."/>
            <person name="Khan S.Y."/>
            <person name="Kohno S."/>
            <person name="de Koning A.J."/>
            <person name="Lance S.L."/>
            <person name="McCarthy F.M."/>
            <person name="McCormack J.E."/>
            <person name="Merchant M.E."/>
            <person name="Peterson D.G."/>
            <person name="Pollock D.D."/>
            <person name="Pourmand N."/>
            <person name="Raney B.J."/>
            <person name="Roessler K.A."/>
            <person name="Sanford J.R."/>
            <person name="Sawyer R.H."/>
            <person name="Schmidt C.J."/>
            <person name="Triplett E.W."/>
            <person name="Tuberville T.D."/>
            <person name="Venegas-Anaya M."/>
            <person name="Howard J.T."/>
            <person name="Jarvis E.D."/>
            <person name="Guillette L.J.Jr."/>
            <person name="Glenn T.C."/>
            <person name="Green R.E."/>
            <person name="Ray D.A."/>
        </authorList>
    </citation>
    <scope>NUCLEOTIDE SEQUENCE [LARGE SCALE GENOMIC DNA]</scope>
    <source>
        <strain evidence="2">KSC_2009_1</strain>
    </source>
</reference>
<evidence type="ECO:0000313" key="2">
    <source>
        <dbReference type="EMBL" id="KYO34361.1"/>
    </source>
</evidence>
<keyword evidence="1" id="KW-1133">Transmembrane helix</keyword>
<feature type="transmembrane region" description="Helical" evidence="1">
    <location>
        <begin position="64"/>
        <end position="83"/>
    </location>
</feature>
<keyword evidence="1" id="KW-0472">Membrane</keyword>
<feature type="transmembrane region" description="Helical" evidence="1">
    <location>
        <begin position="12"/>
        <end position="36"/>
    </location>
</feature>
<dbReference type="AlphaFoldDB" id="A0A151NC40"/>
<name>A0A151NC40_ALLMI</name>
<evidence type="ECO:0000256" key="1">
    <source>
        <dbReference type="SAM" id="Phobius"/>
    </source>
</evidence>
<comment type="caution">
    <text evidence="2">The sequence shown here is derived from an EMBL/GenBank/DDBJ whole genome shotgun (WGS) entry which is preliminary data.</text>
</comment>
<sequence length="117" mass="13356">MDDDYWTLDTLLGLAVLFLLKNTICSISTQVIYSLIKLYQKVLKNGCRSGESLSPMHIKNCQQCMLYFWSSCFPCFTIVHGFYRNEVFGRLPYTTTNSLISVGGWCCRQFKGDPSAI</sequence>
<dbReference type="Proteomes" id="UP000050525">
    <property type="component" value="Unassembled WGS sequence"/>
</dbReference>
<dbReference type="EMBL" id="AKHW03003532">
    <property type="protein sequence ID" value="KYO34361.1"/>
    <property type="molecule type" value="Genomic_DNA"/>
</dbReference>
<accession>A0A151NC40</accession>
<protein>
    <submittedName>
        <fullName evidence="2">Uncharacterized protein</fullName>
    </submittedName>
</protein>